<dbReference type="EMBL" id="BAABHD010000030">
    <property type="protein sequence ID" value="GAA4458820.1"/>
    <property type="molecule type" value="Genomic_DNA"/>
</dbReference>
<dbReference type="Proteomes" id="UP001501175">
    <property type="component" value="Unassembled WGS sequence"/>
</dbReference>
<dbReference type="SUPFAM" id="SSF48230">
    <property type="entry name" value="Chondroitin AC/alginate lyase"/>
    <property type="match status" value="1"/>
</dbReference>
<sequence length="531" mass="59651">MSRTSLIWHTVRHLKPRQILYQVLNRLRQKPRLRLHAKVPPGTPLTNQPATNELVANQPPTWQGQTVTLLNQAVTFADGIDWNYAANGKLWTYNLNYFDFLNQSGLPPEQGLALIRDFIRQTDTLTDGLEPYPTSLRILNWVHFLLRHTIQDETIDRHLYAQVKLLRSRLEYHLGANHLLENGFALLTSAVYFRQRVWLRQAASLLVRELAEQILPDGGHYERSPMYHQILLDRLLDAYQLLNTDTWHATPELSLLLAGTAARMLGWLDAITFANGDIPYLNDAAPGIAPTTQQLRHKAGRVGVQPVPVTLRESGYRKLRAGAMELVANVGSVGPAYQPGHAHADTFSLVLYVNNQPIVVDLGTSTYQIDERRSLERSTAAHNTVEVAGQNSSEVWGGFRVARRASVTRLVETGTSLSAQHDGYRRLGLLHERTWQVEPGKLIITDRLLRTGRDGVEAAGVARLYFHPAVVVTAYEDYFQAGPLSVTFEGGKIGKGIVQPYEMADGFNRRRPAQCLLVSFRETLITTITVT</sequence>
<dbReference type="RefSeq" id="WP_345244841.1">
    <property type="nucleotide sequence ID" value="NZ_BAABHD010000030.1"/>
</dbReference>
<evidence type="ECO:0000259" key="5">
    <source>
        <dbReference type="Pfam" id="PF07940"/>
    </source>
</evidence>
<dbReference type="InterPro" id="IPR012480">
    <property type="entry name" value="Hepar_II_III_C"/>
</dbReference>
<dbReference type="PANTHER" id="PTHR39210:SF1">
    <property type="entry name" value="HEPARIN-SULFATE LYASE"/>
    <property type="match status" value="1"/>
</dbReference>
<evidence type="ECO:0000256" key="2">
    <source>
        <dbReference type="ARBA" id="ARBA00022729"/>
    </source>
</evidence>
<keyword evidence="3" id="KW-0574">Periplasm</keyword>
<dbReference type="PANTHER" id="PTHR39210">
    <property type="entry name" value="HEPARIN-SULFATE LYASE"/>
    <property type="match status" value="1"/>
</dbReference>
<name>A0ABP8N3Z2_9BACT</name>
<feature type="domain" description="Heparinase II/III-like C-terminal" evidence="5">
    <location>
        <begin position="311"/>
        <end position="522"/>
    </location>
</feature>
<accession>A0ABP8N3Z2</accession>
<organism evidence="7 8">
    <name type="scientific">Nibrella saemangeumensis</name>
    <dbReference type="NCBI Taxonomy" id="1084526"/>
    <lineage>
        <taxon>Bacteria</taxon>
        <taxon>Pseudomonadati</taxon>
        <taxon>Bacteroidota</taxon>
        <taxon>Cytophagia</taxon>
        <taxon>Cytophagales</taxon>
        <taxon>Spirosomataceae</taxon>
        <taxon>Nibrella</taxon>
    </lineage>
</organism>
<dbReference type="GO" id="GO:0016829">
    <property type="term" value="F:lyase activity"/>
    <property type="evidence" value="ECO:0007669"/>
    <property type="project" value="UniProtKB-KW"/>
</dbReference>
<dbReference type="Pfam" id="PF07940">
    <property type="entry name" value="Hepar_II_III_C"/>
    <property type="match status" value="1"/>
</dbReference>
<dbReference type="Gene3D" id="1.50.10.100">
    <property type="entry name" value="Chondroitin AC/alginate lyase"/>
    <property type="match status" value="1"/>
</dbReference>
<comment type="subcellular location">
    <subcellularLocation>
        <location evidence="1">Periplasm</location>
    </subcellularLocation>
</comment>
<feature type="domain" description="Heparin-sulfate lyase N-terminal" evidence="6">
    <location>
        <begin position="141"/>
        <end position="286"/>
    </location>
</feature>
<evidence type="ECO:0000313" key="8">
    <source>
        <dbReference type="Proteomes" id="UP001501175"/>
    </source>
</evidence>
<evidence type="ECO:0000256" key="1">
    <source>
        <dbReference type="ARBA" id="ARBA00004418"/>
    </source>
</evidence>
<dbReference type="InterPro" id="IPR031680">
    <property type="entry name" value="Hepar_II_III_N"/>
</dbReference>
<protein>
    <submittedName>
        <fullName evidence="7">Alginate lyase family protein</fullName>
    </submittedName>
</protein>
<evidence type="ECO:0000313" key="7">
    <source>
        <dbReference type="EMBL" id="GAA4458820.1"/>
    </source>
</evidence>
<dbReference type="Pfam" id="PF16889">
    <property type="entry name" value="Hepar_II_III_N"/>
    <property type="match status" value="1"/>
</dbReference>
<comment type="caution">
    <text evidence="7">The sequence shown here is derived from an EMBL/GenBank/DDBJ whole genome shotgun (WGS) entry which is preliminary data.</text>
</comment>
<gene>
    <name evidence="7" type="ORF">GCM10023189_31690</name>
</gene>
<evidence type="ECO:0000256" key="4">
    <source>
        <dbReference type="ARBA" id="ARBA00023239"/>
    </source>
</evidence>
<keyword evidence="8" id="KW-1185">Reference proteome</keyword>
<evidence type="ECO:0000259" key="6">
    <source>
        <dbReference type="Pfam" id="PF16889"/>
    </source>
</evidence>
<dbReference type="InterPro" id="IPR008929">
    <property type="entry name" value="Chondroitin_lyas"/>
</dbReference>
<proteinExistence type="predicted"/>
<dbReference type="Gene3D" id="2.70.98.70">
    <property type="match status" value="1"/>
</dbReference>
<reference evidence="8" key="1">
    <citation type="journal article" date="2019" name="Int. J. Syst. Evol. Microbiol.">
        <title>The Global Catalogue of Microorganisms (GCM) 10K type strain sequencing project: providing services to taxonomists for standard genome sequencing and annotation.</title>
        <authorList>
            <consortium name="The Broad Institute Genomics Platform"/>
            <consortium name="The Broad Institute Genome Sequencing Center for Infectious Disease"/>
            <person name="Wu L."/>
            <person name="Ma J."/>
        </authorList>
    </citation>
    <scope>NUCLEOTIDE SEQUENCE [LARGE SCALE GENOMIC DNA]</scope>
    <source>
        <strain evidence="8">JCM 17927</strain>
    </source>
</reference>
<keyword evidence="2" id="KW-0732">Signal</keyword>
<evidence type="ECO:0000256" key="3">
    <source>
        <dbReference type="ARBA" id="ARBA00022764"/>
    </source>
</evidence>
<keyword evidence="4 7" id="KW-0456">Lyase</keyword>